<dbReference type="Gene3D" id="2.60.120.260">
    <property type="entry name" value="Galactose-binding domain-like"/>
    <property type="match status" value="1"/>
</dbReference>
<keyword evidence="3" id="KW-1185">Reference proteome</keyword>
<dbReference type="InterPro" id="IPR000421">
    <property type="entry name" value="FA58C"/>
</dbReference>
<name>A0A2S5D2F3_LYSSH</name>
<proteinExistence type="predicted"/>
<dbReference type="Proteomes" id="UP000237319">
    <property type="component" value="Unassembled WGS sequence"/>
</dbReference>
<evidence type="ECO:0000259" key="1">
    <source>
        <dbReference type="PROSITE" id="PS50022"/>
    </source>
</evidence>
<accession>A0A2S5D2F3</accession>
<dbReference type="SUPFAM" id="SSF49785">
    <property type="entry name" value="Galactose-binding domain-like"/>
    <property type="match status" value="1"/>
</dbReference>
<dbReference type="RefSeq" id="WP_103977129.1">
    <property type="nucleotide sequence ID" value="NZ_PGLV01000001.1"/>
</dbReference>
<dbReference type="AlphaFoldDB" id="A0A2S5D2F3"/>
<organism evidence="2 3">
    <name type="scientific">Lysinibacillus sphaericus</name>
    <name type="common">Bacillus sphaericus</name>
    <dbReference type="NCBI Taxonomy" id="1421"/>
    <lineage>
        <taxon>Bacteria</taxon>
        <taxon>Bacillati</taxon>
        <taxon>Bacillota</taxon>
        <taxon>Bacilli</taxon>
        <taxon>Bacillales</taxon>
        <taxon>Bacillaceae</taxon>
        <taxon>Lysinibacillus</taxon>
    </lineage>
</organism>
<gene>
    <name evidence="2" type="ORF">LYSIN_02043</name>
</gene>
<dbReference type="EMBL" id="PGLV01000001">
    <property type="protein sequence ID" value="POZ57259.1"/>
    <property type="molecule type" value="Genomic_DNA"/>
</dbReference>
<protein>
    <recommendedName>
        <fullName evidence="1">F5/8 type C domain-containing protein</fullName>
    </recommendedName>
</protein>
<comment type="caution">
    <text evidence="2">The sequence shown here is derived from an EMBL/GenBank/DDBJ whole genome shotgun (WGS) entry which is preliminary data.</text>
</comment>
<dbReference type="InterPro" id="IPR008979">
    <property type="entry name" value="Galactose-bd-like_sf"/>
</dbReference>
<evidence type="ECO:0000313" key="2">
    <source>
        <dbReference type="EMBL" id="POZ57259.1"/>
    </source>
</evidence>
<dbReference type="Pfam" id="PF00754">
    <property type="entry name" value="F5_F8_type_C"/>
    <property type="match status" value="1"/>
</dbReference>
<feature type="domain" description="F5/8 type C" evidence="1">
    <location>
        <begin position="156"/>
        <end position="252"/>
    </location>
</feature>
<reference evidence="2 3" key="1">
    <citation type="submission" date="2017-11" db="EMBL/GenBank/DDBJ databases">
        <title>Genome sequence of Lysinibacillus sphaericus, a lignin-degrading bacteria isolated from municipal solid waste soil.</title>
        <authorList>
            <person name="Persinoti G.F."/>
            <person name="Paixao D.A."/>
            <person name="Bugg T.D."/>
            <person name="Squina F.M."/>
        </authorList>
    </citation>
    <scope>NUCLEOTIDE SEQUENCE [LARGE SCALE GENOMIC DNA]</scope>
    <source>
        <strain evidence="2 3">A1</strain>
    </source>
</reference>
<dbReference type="PROSITE" id="PS50022">
    <property type="entry name" value="FA58C_3"/>
    <property type="match status" value="1"/>
</dbReference>
<evidence type="ECO:0000313" key="3">
    <source>
        <dbReference type="Proteomes" id="UP000237319"/>
    </source>
</evidence>
<sequence>MDIVTSFDNLGGKGDRTNILSGKLEVLDGNENTYLTYTNGDQISIDIIFSGLEGKLYIDCIKVIRTNYGFVDKQILLNNKLIGTFDDNLDSPLPMLTIRKNDKLTIKGRNNQSGGGTYATYIKEIEFKTFFVPDKSFILHNSEYKKFNDEIPARSTTENLIPIMTSNISPKGKVTAGYEYDPAWKAFDDGTTSRSFWYANNSASTNWLQYEFEEKTKVIRISLTSSAVSGSNYGIKNFTISASNDGLIYDTLYTGLHPNNDKEFSYNLTNDKEYKMYKIQGDSYNSINQMLITSLKMFGEYIPHIPSHWSTVSKILPKHNEFLEQGIYLSPLLNRKVTTLEPAEMTLRHDILDIGEVGKVFSKTIDLKKYLDIRSIRTEVK</sequence>